<feature type="compositionally biased region" description="Low complexity" evidence="1">
    <location>
        <begin position="472"/>
        <end position="526"/>
    </location>
</feature>
<evidence type="ECO:0000313" key="3">
    <source>
        <dbReference type="Proteomes" id="UP001360560"/>
    </source>
</evidence>
<feature type="compositionally biased region" description="Low complexity" evidence="1">
    <location>
        <begin position="441"/>
        <end position="454"/>
    </location>
</feature>
<gene>
    <name evidence="2" type="ORF">DASC09_022090</name>
</gene>
<feature type="compositionally biased region" description="Polar residues" evidence="1">
    <location>
        <begin position="365"/>
        <end position="376"/>
    </location>
</feature>
<name>A0AAV5QJH6_9ASCO</name>
<feature type="region of interest" description="Disordered" evidence="1">
    <location>
        <begin position="108"/>
        <end position="187"/>
    </location>
</feature>
<feature type="compositionally biased region" description="Low complexity" evidence="1">
    <location>
        <begin position="657"/>
        <end position="666"/>
    </location>
</feature>
<evidence type="ECO:0000313" key="2">
    <source>
        <dbReference type="EMBL" id="GMM34884.1"/>
    </source>
</evidence>
<feature type="compositionally biased region" description="Polar residues" evidence="1">
    <location>
        <begin position="431"/>
        <end position="440"/>
    </location>
</feature>
<dbReference type="PANTHER" id="PTHR24330:SF19">
    <property type="entry name" value="MEDIATOR OF RNA POLYMERASE II TRANSCRIPTION SUBUNIT 29"/>
    <property type="match status" value="1"/>
</dbReference>
<dbReference type="AlphaFoldDB" id="A0AAV5QJH6"/>
<accession>A0AAV5QJH6</accession>
<proteinExistence type="predicted"/>
<feature type="compositionally biased region" description="Low complexity" evidence="1">
    <location>
        <begin position="674"/>
        <end position="686"/>
    </location>
</feature>
<feature type="compositionally biased region" description="Low complexity" evidence="1">
    <location>
        <begin position="302"/>
        <end position="345"/>
    </location>
</feature>
<feature type="compositionally biased region" description="Basic and acidic residues" evidence="1">
    <location>
        <begin position="286"/>
        <end position="298"/>
    </location>
</feature>
<feature type="compositionally biased region" description="Polar residues" evidence="1">
    <location>
        <begin position="396"/>
        <end position="406"/>
    </location>
</feature>
<dbReference type="InterPro" id="IPR052145">
    <property type="entry name" value="Mediator/Homeobox_domain"/>
</dbReference>
<sequence>MKDQKHNSGGGDSSTFSIHNGNPDFAPRSRRRSSNNGSRPMRRNGRLANIEASSFKANNFDINEDEEFKLAAPSQTFGKQYVYGVDFLLSLRKSELIVKWEDVPDNDFWRKYSNAQPTGKKRSDYNNSSNSNNNNFSNPDSQGSTGEMGSFSIKPTKGDRFANSRPKKTGHKNSGGFFEFDEGEEEPEWLVDNDTSLEEERASGIHQIGKTVQDFEKWKLKMKLQEKKKNGVIGADEEARLDAIINNRDFPVPATDAKVVGSGAGGFFTFGASDPQQDSLLNTSIEDSKPLEDHHDLEASGSSKFSSFFKPPPASSAVPVSQFTSSPSPSSSSSSSSVTTTTTSTNPAADQAAGSRILSMLGKPSPQTRSASQLPATPNVPEAKSTSNDMFFMTLLNKNGPSSSSKEPGPITQQQQPGPKSNIMALFEKASTGNQSSPLVSSQQSFPISQSPQQGRSQVATPLSSQSPLVKNQTIQQQQHQQQQQQQQQQNQIQQQQNQIQQQYQKSGPQQSSNQQQEKQQQSLPGPQGPPPPGIPSQQYGPPQGFPPGFPPINHIQQLPPGINPGQYGPPPPHMQQPMAGVPPPGFLNQLPPWLANGNNSSENGGRPIPIPPNGQFMMSPNQQQQQQPQKRGGPMNSGAYPMFVGPGRPMPPPGVMHPGMVPPHLQQHHPRLHPQQQSQQPQRGGPVPPNLFGGALQS</sequence>
<dbReference type="EMBL" id="BTFZ01000004">
    <property type="protein sequence ID" value="GMM34884.1"/>
    <property type="molecule type" value="Genomic_DNA"/>
</dbReference>
<feature type="compositionally biased region" description="Low complexity" evidence="1">
    <location>
        <begin position="408"/>
        <end position="419"/>
    </location>
</feature>
<feature type="region of interest" description="Disordered" evidence="1">
    <location>
        <begin position="1"/>
        <end position="46"/>
    </location>
</feature>
<reference evidence="2 3" key="1">
    <citation type="journal article" date="2023" name="Elife">
        <title>Identification of key yeast species and microbe-microbe interactions impacting larval growth of Drosophila in the wild.</title>
        <authorList>
            <person name="Mure A."/>
            <person name="Sugiura Y."/>
            <person name="Maeda R."/>
            <person name="Honda K."/>
            <person name="Sakurai N."/>
            <person name="Takahashi Y."/>
            <person name="Watada M."/>
            <person name="Katoh T."/>
            <person name="Gotoh A."/>
            <person name="Gotoh Y."/>
            <person name="Taniguchi I."/>
            <person name="Nakamura K."/>
            <person name="Hayashi T."/>
            <person name="Katayama T."/>
            <person name="Uemura T."/>
            <person name="Hattori Y."/>
        </authorList>
    </citation>
    <scope>NUCLEOTIDE SEQUENCE [LARGE SCALE GENOMIC DNA]</scope>
    <source>
        <strain evidence="2 3">SC-9</strain>
    </source>
</reference>
<feature type="compositionally biased region" description="Polar residues" evidence="1">
    <location>
        <begin position="274"/>
        <end position="285"/>
    </location>
</feature>
<dbReference type="RefSeq" id="XP_064851884.1">
    <property type="nucleotide sequence ID" value="XM_064995812.1"/>
</dbReference>
<dbReference type="GeneID" id="90072863"/>
<dbReference type="Proteomes" id="UP001360560">
    <property type="component" value="Unassembled WGS sequence"/>
</dbReference>
<feature type="compositionally biased region" description="Low complexity" evidence="1">
    <location>
        <begin position="126"/>
        <end position="138"/>
    </location>
</feature>
<feature type="compositionally biased region" description="Pro residues" evidence="1">
    <location>
        <begin position="568"/>
        <end position="586"/>
    </location>
</feature>
<feature type="compositionally biased region" description="Polar residues" evidence="1">
    <location>
        <begin position="455"/>
        <end position="471"/>
    </location>
</feature>
<keyword evidence="3" id="KW-1185">Reference proteome</keyword>
<protein>
    <submittedName>
        <fullName evidence="2">Uncharacterized protein</fullName>
    </submittedName>
</protein>
<dbReference type="PANTHER" id="PTHR24330">
    <property type="entry name" value="HOMEOBOX PROTEIN BARH-LIKE"/>
    <property type="match status" value="1"/>
</dbReference>
<evidence type="ECO:0000256" key="1">
    <source>
        <dbReference type="SAM" id="MobiDB-lite"/>
    </source>
</evidence>
<feature type="region of interest" description="Disordered" evidence="1">
    <location>
        <begin position="265"/>
        <end position="699"/>
    </location>
</feature>
<comment type="caution">
    <text evidence="2">The sequence shown here is derived from an EMBL/GenBank/DDBJ whole genome shotgun (WGS) entry which is preliminary data.</text>
</comment>
<organism evidence="2 3">
    <name type="scientific">Saccharomycopsis crataegensis</name>
    <dbReference type="NCBI Taxonomy" id="43959"/>
    <lineage>
        <taxon>Eukaryota</taxon>
        <taxon>Fungi</taxon>
        <taxon>Dikarya</taxon>
        <taxon>Ascomycota</taxon>
        <taxon>Saccharomycotina</taxon>
        <taxon>Saccharomycetes</taxon>
        <taxon>Saccharomycopsidaceae</taxon>
        <taxon>Saccharomycopsis</taxon>
    </lineage>
</organism>